<dbReference type="Proteomes" id="UP000244915">
    <property type="component" value="Plasmid unnamed4"/>
</dbReference>
<evidence type="ECO:0000313" key="1">
    <source>
        <dbReference type="EMBL" id="AWI86772.1"/>
    </source>
</evidence>
<gene>
    <name evidence="1" type="ORF">CEW88_23710</name>
</gene>
<organism evidence="1 2">
    <name type="scientific">Alloyangia pacifica</name>
    <dbReference type="NCBI Taxonomy" id="311180"/>
    <lineage>
        <taxon>Bacteria</taxon>
        <taxon>Pseudomonadati</taxon>
        <taxon>Pseudomonadota</taxon>
        <taxon>Alphaproteobacteria</taxon>
        <taxon>Rhodobacterales</taxon>
        <taxon>Roseobacteraceae</taxon>
        <taxon>Alloyangia</taxon>
    </lineage>
</organism>
<geneLocation type="plasmid" evidence="1 2">
    <name>unnamed4</name>
</geneLocation>
<keyword evidence="1" id="KW-0614">Plasmid</keyword>
<proteinExistence type="predicted"/>
<sequence length="156" mass="16598">MTGCMRAENSASAARPPAWLCAESSVTNHGCGITARRQAARDGSQAGTEVFPAQGRLAQSAARRCRERQNDASSRLVSGAIPAITSRMQAASIAAAYWFRLRASAAAFLSAVSRVYPVPAPSEDISFTPDDLSKGFFQITENLINKFVGSVSDKNL</sequence>
<name>A0A2U8HLX4_9RHOB</name>
<reference evidence="1 2" key="1">
    <citation type="submission" date="2017-06" db="EMBL/GenBank/DDBJ databases">
        <title>Yangia sp. YSBP01 complete genome sequence.</title>
        <authorList>
            <person name="Woo J.-H."/>
            <person name="Kim H.-S."/>
        </authorList>
    </citation>
    <scope>NUCLEOTIDE SEQUENCE [LARGE SCALE GENOMIC DNA]</scope>
    <source>
        <strain evidence="1 2">YSBP01</strain>
        <plasmid evidence="1 2">unnamed4</plasmid>
    </source>
</reference>
<dbReference type="EMBL" id="CP022194">
    <property type="protein sequence ID" value="AWI86772.1"/>
    <property type="molecule type" value="Genomic_DNA"/>
</dbReference>
<protein>
    <submittedName>
        <fullName evidence="1">Uncharacterized protein</fullName>
    </submittedName>
</protein>
<dbReference type="AlphaFoldDB" id="A0A2U8HLX4"/>
<accession>A0A2U8HLX4</accession>
<evidence type="ECO:0000313" key="2">
    <source>
        <dbReference type="Proteomes" id="UP000244915"/>
    </source>
</evidence>
<dbReference type="KEGG" id="ypac:CEW88_23710"/>